<dbReference type="InterPro" id="IPR011990">
    <property type="entry name" value="TPR-like_helical_dom_sf"/>
</dbReference>
<evidence type="ECO:0008006" key="6">
    <source>
        <dbReference type="Google" id="ProtNLM"/>
    </source>
</evidence>
<evidence type="ECO:0000256" key="2">
    <source>
        <dbReference type="PROSITE-ProRule" id="PRU00708"/>
    </source>
</evidence>
<evidence type="ECO:0000256" key="3">
    <source>
        <dbReference type="SAM" id="MobiDB-lite"/>
    </source>
</evidence>
<feature type="region of interest" description="Disordered" evidence="3">
    <location>
        <begin position="229"/>
        <end position="248"/>
    </location>
</feature>
<dbReference type="EMBL" id="KN042432">
    <property type="protein sequence ID" value="KFH62413.1"/>
    <property type="molecule type" value="Genomic_DNA"/>
</dbReference>
<dbReference type="Gene3D" id="1.25.40.10">
    <property type="entry name" value="Tetratricopeptide repeat domain"/>
    <property type="match status" value="1"/>
</dbReference>
<dbReference type="Proteomes" id="UP000243308">
    <property type="component" value="Unassembled WGS sequence"/>
</dbReference>
<dbReference type="PANTHER" id="PTHR47942">
    <property type="entry name" value="TETRATRICOPEPTIDE REPEAT (TPR)-LIKE SUPERFAMILY PROTEIN-RELATED"/>
    <property type="match status" value="1"/>
</dbReference>
<keyword evidence="1" id="KW-0677">Repeat</keyword>
<dbReference type="PANTHER" id="PTHR47942:SF63">
    <property type="entry name" value="PENTATRICOPEPTIDE REPEAT-CONTAINING PROTEIN"/>
    <property type="match status" value="1"/>
</dbReference>
<feature type="region of interest" description="Disordered" evidence="3">
    <location>
        <begin position="531"/>
        <end position="565"/>
    </location>
</feature>
<feature type="compositionally biased region" description="Low complexity" evidence="3">
    <location>
        <begin position="230"/>
        <end position="248"/>
    </location>
</feature>
<reference evidence="4 5" key="1">
    <citation type="submission" date="2011-02" db="EMBL/GenBank/DDBJ databases">
        <title>The Genome Sequence of Mortierella verticillata NRRL 6337.</title>
        <authorList>
            <consortium name="The Broad Institute Genome Sequencing Platform"/>
            <person name="Russ C."/>
            <person name="Cuomo C."/>
            <person name="Burger G."/>
            <person name="Gray M.W."/>
            <person name="Holland P.W.H."/>
            <person name="King N."/>
            <person name="Lang F.B.F."/>
            <person name="Roger A.J."/>
            <person name="Ruiz-Trillo I."/>
            <person name="Young S.K."/>
            <person name="Zeng Q."/>
            <person name="Gargeya S."/>
            <person name="Alvarado L."/>
            <person name="Berlin A."/>
            <person name="Chapman S.B."/>
            <person name="Chen Z."/>
            <person name="Freedman E."/>
            <person name="Gellesch M."/>
            <person name="Goldberg J."/>
            <person name="Griggs A."/>
            <person name="Gujja S."/>
            <person name="Heilman E."/>
            <person name="Heiman D."/>
            <person name="Howarth C."/>
            <person name="Mehta T."/>
            <person name="Neiman D."/>
            <person name="Pearson M."/>
            <person name="Roberts A."/>
            <person name="Saif S."/>
            <person name="Shea T."/>
            <person name="Shenoy N."/>
            <person name="Sisk P."/>
            <person name="Stolte C."/>
            <person name="Sykes S."/>
            <person name="White J."/>
            <person name="Yandava C."/>
            <person name="Haas B."/>
            <person name="Nusbaum C."/>
            <person name="Birren B."/>
        </authorList>
    </citation>
    <scope>NUCLEOTIDE SEQUENCE [LARGE SCALE GENOMIC DNA]</scope>
    <source>
        <strain evidence="4 5">NRRL 6337</strain>
    </source>
</reference>
<organism evidence="4 5">
    <name type="scientific">Podila verticillata NRRL 6337</name>
    <dbReference type="NCBI Taxonomy" id="1069443"/>
    <lineage>
        <taxon>Eukaryota</taxon>
        <taxon>Fungi</taxon>
        <taxon>Fungi incertae sedis</taxon>
        <taxon>Mucoromycota</taxon>
        <taxon>Mortierellomycotina</taxon>
        <taxon>Mortierellomycetes</taxon>
        <taxon>Mortierellales</taxon>
        <taxon>Mortierellaceae</taxon>
        <taxon>Podila</taxon>
    </lineage>
</organism>
<feature type="region of interest" description="Disordered" evidence="3">
    <location>
        <begin position="616"/>
        <end position="637"/>
    </location>
</feature>
<evidence type="ECO:0000313" key="4">
    <source>
        <dbReference type="EMBL" id="KFH62413.1"/>
    </source>
</evidence>
<feature type="repeat" description="PPR" evidence="2">
    <location>
        <begin position="425"/>
        <end position="459"/>
    </location>
</feature>
<dbReference type="InterPro" id="IPR002885">
    <property type="entry name" value="PPR_rpt"/>
</dbReference>
<feature type="compositionally biased region" description="Low complexity" evidence="3">
    <location>
        <begin position="161"/>
        <end position="172"/>
    </location>
</feature>
<evidence type="ECO:0000313" key="5">
    <source>
        <dbReference type="Proteomes" id="UP000243308"/>
    </source>
</evidence>
<dbReference type="PROSITE" id="PS51375">
    <property type="entry name" value="PPR"/>
    <property type="match status" value="1"/>
</dbReference>
<dbReference type="Pfam" id="PF13812">
    <property type="entry name" value="PPR_3"/>
    <property type="match status" value="1"/>
</dbReference>
<name>A0A086TKD6_9FUNG</name>
<sequence>MRKPLSAGLQGGLSRSLQSLSLQQDRHIQQTWDAVIRFSARHLYCPAHSPTNTPIGSSIHSRAPSGSRPYHLNRHRRSQPGSIDLSDISGHRQIRAFNQIGTLQPSRRPARFGTIPTHRSTSPITTDTARHASTAALPIPPLFEDTPSQLTERCPEPNSLSSTATATATPSPDQEPTPASHTTPAPKSGSWRFPLQDAAQLSSKSVSPVQSWPSTSKALSTFYGSLHLARSPPSSRHSGSTSPSTSSSPLHLAILNYNYLSKLQGLFDTVLVPRRDTRLLFLMQGKEPKTEENLEQLLRIASDLIWLDQKGMKRRKWTERKEEGAVVMEEKAFEDNRSAEDVWFKPALSRIKDEFHGLRVSEYTVLMNWIGAVAPKPVSSKRSTRTDQQQHKDIKPTEPTRSPILPVDRTWAIWQDFLRTGMKPDVVMYTALMDRLLKAKQVEQADEIWQHMLHHQRSSLSTTGSPKHNPTTTTFTTTTTSNKQVNFRRTKDRKGVVPNLQTFSVLMQNHVANRDLEGVVQTYKSLVATSASGSVPLSSPSSSSPPSQPSLGHGHHVTTTSNVSSTNATALHETLSPITMANTVLLNQILAALIDLGESKAAYDIFAEMQSTCRSPSAVVPPQSAREVSGGSLSTTPIHHQSFRRRFKGHKDTEKDEMSPTIQPDIRTYRLMLKLAQRERDREREKEILSYMMKSNGAK</sequence>
<dbReference type="OrthoDB" id="185373at2759"/>
<dbReference type="NCBIfam" id="TIGR00756">
    <property type="entry name" value="PPR"/>
    <property type="match status" value="1"/>
</dbReference>
<feature type="region of interest" description="Disordered" evidence="3">
    <location>
        <begin position="377"/>
        <end position="402"/>
    </location>
</feature>
<accession>A0A086TKD6</accession>
<feature type="compositionally biased region" description="Basic and acidic residues" evidence="3">
    <location>
        <begin position="384"/>
        <end position="398"/>
    </location>
</feature>
<evidence type="ECO:0000256" key="1">
    <source>
        <dbReference type="ARBA" id="ARBA00022737"/>
    </source>
</evidence>
<keyword evidence="5" id="KW-1185">Reference proteome</keyword>
<dbReference type="AlphaFoldDB" id="A0A086TKD6"/>
<feature type="compositionally biased region" description="Polar residues" evidence="3">
    <location>
        <begin position="117"/>
        <end position="127"/>
    </location>
</feature>
<gene>
    <name evidence="4" type="ORF">MVEG_11622</name>
</gene>
<feature type="compositionally biased region" description="Polar residues" evidence="3">
    <location>
        <begin position="459"/>
        <end position="470"/>
    </location>
</feature>
<dbReference type="InterPro" id="IPR051222">
    <property type="entry name" value="PPR/CCM1_RNA-binding"/>
</dbReference>
<proteinExistence type="predicted"/>
<feature type="region of interest" description="Disordered" evidence="3">
    <location>
        <begin position="106"/>
        <end position="192"/>
    </location>
</feature>
<feature type="compositionally biased region" description="Low complexity" evidence="3">
    <location>
        <begin position="471"/>
        <end position="480"/>
    </location>
</feature>
<feature type="region of interest" description="Disordered" evidence="3">
    <location>
        <begin position="54"/>
        <end position="86"/>
    </location>
</feature>
<protein>
    <recommendedName>
        <fullName evidence="6">Pentacotripeptide-repeat region of PRORP domain-containing protein</fullName>
    </recommendedName>
</protein>
<feature type="region of interest" description="Disordered" evidence="3">
    <location>
        <begin position="459"/>
        <end position="483"/>
    </location>
</feature>